<dbReference type="PANTHER" id="PTHR30354:SF11">
    <property type="entry name" value="PERMEASE"/>
    <property type="match status" value="1"/>
</dbReference>
<feature type="transmembrane region" description="Helical" evidence="2">
    <location>
        <begin position="307"/>
        <end position="329"/>
    </location>
</feature>
<comment type="caution">
    <text evidence="3">The sequence shown here is derived from an EMBL/GenBank/DDBJ whole genome shotgun (WGS) entry which is preliminary data.</text>
</comment>
<evidence type="ECO:0000256" key="1">
    <source>
        <dbReference type="SAM" id="MobiDB-lite"/>
    </source>
</evidence>
<keyword evidence="2" id="KW-1133">Transmembrane helix</keyword>
<keyword evidence="4" id="KW-1185">Reference proteome</keyword>
<feature type="transmembrane region" description="Helical" evidence="2">
    <location>
        <begin position="140"/>
        <end position="158"/>
    </location>
</feature>
<dbReference type="PANTHER" id="PTHR30354">
    <property type="entry name" value="GNT FAMILY GLUCONATE TRANSPORTER"/>
    <property type="match status" value="1"/>
</dbReference>
<evidence type="ECO:0000313" key="4">
    <source>
        <dbReference type="Proteomes" id="UP000253741"/>
    </source>
</evidence>
<dbReference type="Pfam" id="PF02447">
    <property type="entry name" value="GntP_permease"/>
    <property type="match status" value="2"/>
</dbReference>
<feature type="transmembrane region" description="Helical" evidence="2">
    <location>
        <begin position="276"/>
        <end position="295"/>
    </location>
</feature>
<keyword evidence="2" id="KW-0812">Transmembrane</keyword>
<feature type="transmembrane region" description="Helical" evidence="2">
    <location>
        <begin position="388"/>
        <end position="416"/>
    </location>
</feature>
<proteinExistence type="predicted"/>
<feature type="transmembrane region" description="Helical" evidence="2">
    <location>
        <begin position="58"/>
        <end position="79"/>
    </location>
</feature>
<evidence type="ECO:0000256" key="2">
    <source>
        <dbReference type="SAM" id="Phobius"/>
    </source>
</evidence>
<evidence type="ECO:0000313" key="3">
    <source>
        <dbReference type="EMBL" id="RDG37403.1"/>
    </source>
</evidence>
<dbReference type="GO" id="GO:0005886">
    <property type="term" value="C:plasma membrane"/>
    <property type="evidence" value="ECO:0007669"/>
    <property type="project" value="TreeGrafter"/>
</dbReference>
<feature type="transmembrane region" description="Helical" evidence="2">
    <location>
        <begin position="103"/>
        <end position="128"/>
    </location>
</feature>
<dbReference type="GO" id="GO:0015128">
    <property type="term" value="F:gluconate transmembrane transporter activity"/>
    <property type="evidence" value="ECO:0007669"/>
    <property type="project" value="InterPro"/>
</dbReference>
<dbReference type="AlphaFoldDB" id="A0A370BC78"/>
<feature type="transmembrane region" description="Helical" evidence="2">
    <location>
        <begin position="28"/>
        <end position="46"/>
    </location>
</feature>
<feature type="compositionally biased region" description="Low complexity" evidence="1">
    <location>
        <begin position="225"/>
        <end position="261"/>
    </location>
</feature>
<accession>A0A370BC78</accession>
<dbReference type="RefSeq" id="WP_114624255.1">
    <property type="nucleotide sequence ID" value="NZ_QQNA01000103.1"/>
</dbReference>
<keyword evidence="2" id="KW-0472">Membrane</keyword>
<dbReference type="EMBL" id="QQNA01000103">
    <property type="protein sequence ID" value="RDG37403.1"/>
    <property type="molecule type" value="Genomic_DNA"/>
</dbReference>
<dbReference type="InterPro" id="IPR003474">
    <property type="entry name" value="Glcn_transporter"/>
</dbReference>
<feature type="transmembrane region" description="Helical" evidence="2">
    <location>
        <begin position="178"/>
        <end position="198"/>
    </location>
</feature>
<dbReference type="OrthoDB" id="4325159at2"/>
<feature type="transmembrane region" description="Helical" evidence="2">
    <location>
        <begin position="423"/>
        <end position="444"/>
    </location>
</feature>
<feature type="transmembrane region" description="Helical" evidence="2">
    <location>
        <begin position="464"/>
        <end position="486"/>
    </location>
</feature>
<protein>
    <submittedName>
        <fullName evidence="3">GntP family permease</fullName>
    </submittedName>
</protein>
<gene>
    <name evidence="3" type="ORF">DVH02_14685</name>
</gene>
<sequence length="491" mass="49692">MSDAYTLLAFGGAIVALVLLIAKFKVHPVATLFVIVTTLGLVLGLGGEKTLKLVTEGFGSTMSSVGLLIIFGCVLGKMLELSGAALRITEEALRWFSGRKIPWAIALASAVVGIPLIADTVVLMLIPVVSAIAMRSGMSMMRLGPILYIGAYVMTSLVPPGPGPLAASALLGVDLGQAMLYGALVGIPGIIVATLYLLTIKTYVAPKAEYVDHLPTPVPVGAAGAAGATDGTSGTDGSGADDAPGTAGSAPAGGTTGAGEADGTDAEAARLPSLPLSLIPIFTPILLIMLDSYAVDLVGEKSSLGGVLHFLGAPLMALFIGCLTALPLFGRDWRRKSTLNDLFEAGLKLAALPLALTGVGGALALIIRDTKVADGAADMIRDMGLSPIIVPFLVAAAICTITGSNILGVMTAAAIMEPLMEGLGISALAVYLACGTGAQIMKHANSSGFWVTTTLSNMTVGQGIRSIGVASALSGVTGFAILYVLYATGLV</sequence>
<feature type="transmembrane region" description="Helical" evidence="2">
    <location>
        <begin position="349"/>
        <end position="368"/>
    </location>
</feature>
<feature type="region of interest" description="Disordered" evidence="1">
    <location>
        <begin position="225"/>
        <end position="264"/>
    </location>
</feature>
<feature type="transmembrane region" description="Helical" evidence="2">
    <location>
        <begin position="5"/>
        <end position="22"/>
    </location>
</feature>
<reference evidence="3 4" key="1">
    <citation type="submission" date="2018-07" db="EMBL/GenBank/DDBJ databases">
        <title>Streptomyces species from bats.</title>
        <authorList>
            <person name="Dunlap C."/>
        </authorList>
    </citation>
    <scope>NUCLEOTIDE SEQUENCE [LARGE SCALE GENOMIC DNA]</scope>
    <source>
        <strain evidence="3 4">AC230</strain>
    </source>
</reference>
<dbReference type="Proteomes" id="UP000253741">
    <property type="component" value="Unassembled WGS sequence"/>
</dbReference>
<organism evidence="3 4">
    <name type="scientific">Streptomyces corynorhini</name>
    <dbReference type="NCBI Taxonomy" id="2282652"/>
    <lineage>
        <taxon>Bacteria</taxon>
        <taxon>Bacillati</taxon>
        <taxon>Actinomycetota</taxon>
        <taxon>Actinomycetes</taxon>
        <taxon>Kitasatosporales</taxon>
        <taxon>Streptomycetaceae</taxon>
        <taxon>Streptomyces</taxon>
    </lineage>
</organism>
<name>A0A370BC78_9ACTN</name>